<proteinExistence type="predicted"/>
<dbReference type="Proteomes" id="UP001500064">
    <property type="component" value="Unassembled WGS sequence"/>
</dbReference>
<evidence type="ECO:0000313" key="5">
    <source>
        <dbReference type="Proteomes" id="UP001500064"/>
    </source>
</evidence>
<keyword evidence="1 4" id="KW-0489">Methyltransferase</keyword>
<gene>
    <name evidence="4" type="ORF">GCM10009733_046100</name>
</gene>
<dbReference type="EMBL" id="BAAAMU010000033">
    <property type="protein sequence ID" value="GAA1643797.1"/>
    <property type="molecule type" value="Genomic_DNA"/>
</dbReference>
<dbReference type="PANTHER" id="PTHR43861:SF1">
    <property type="entry name" value="TRANS-ACONITATE 2-METHYLTRANSFERASE"/>
    <property type="match status" value="1"/>
</dbReference>
<keyword evidence="2" id="KW-0808">Transferase</keyword>
<dbReference type="Gene3D" id="3.40.50.150">
    <property type="entry name" value="Vaccinia Virus protein VP39"/>
    <property type="match status" value="1"/>
</dbReference>
<evidence type="ECO:0000256" key="1">
    <source>
        <dbReference type="ARBA" id="ARBA00022603"/>
    </source>
</evidence>
<dbReference type="CDD" id="cd02440">
    <property type="entry name" value="AdoMet_MTases"/>
    <property type="match status" value="1"/>
</dbReference>
<comment type="caution">
    <text evidence="4">The sequence shown here is derived from an EMBL/GenBank/DDBJ whole genome shotgun (WGS) entry which is preliminary data.</text>
</comment>
<protein>
    <submittedName>
        <fullName evidence="4">Class I SAM-dependent methyltransferase</fullName>
    </submittedName>
</protein>
<keyword evidence="5" id="KW-1185">Reference proteome</keyword>
<sequence length="232" mass="26139">MTNRADAQSFDRVAQEYERLHELQGDNLRKWLPEVLPAGGRRALDLGCGTGKHTVGLAERFAHVDAVDLSGPMIDLAQAKRARDNITYRQADLLDVGGMGRYDLVLSVATLHHVPDLRAALHHIKTLVAPGGRAVLVDTVSLRPANPRWWLYGGAVRKLLRNLVRRDPAQAWEIFRLSTGAWLDHRVSDRYLSREQFERIYREVFPTARFRDVGPHAMIWDAPATADPAPRS</sequence>
<evidence type="ECO:0000256" key="2">
    <source>
        <dbReference type="ARBA" id="ARBA00022679"/>
    </source>
</evidence>
<dbReference type="GO" id="GO:0008168">
    <property type="term" value="F:methyltransferase activity"/>
    <property type="evidence" value="ECO:0007669"/>
    <property type="project" value="UniProtKB-KW"/>
</dbReference>
<dbReference type="GO" id="GO:0032259">
    <property type="term" value="P:methylation"/>
    <property type="evidence" value="ECO:0007669"/>
    <property type="project" value="UniProtKB-KW"/>
</dbReference>
<dbReference type="PANTHER" id="PTHR43861">
    <property type="entry name" value="TRANS-ACONITATE 2-METHYLTRANSFERASE-RELATED"/>
    <property type="match status" value="1"/>
</dbReference>
<accession>A0ABN2FG66</accession>
<dbReference type="InterPro" id="IPR029063">
    <property type="entry name" value="SAM-dependent_MTases_sf"/>
</dbReference>
<organism evidence="4 5">
    <name type="scientific">Nonomuraea maheshkhaliensis</name>
    <dbReference type="NCBI Taxonomy" id="419590"/>
    <lineage>
        <taxon>Bacteria</taxon>
        <taxon>Bacillati</taxon>
        <taxon>Actinomycetota</taxon>
        <taxon>Actinomycetes</taxon>
        <taxon>Streptosporangiales</taxon>
        <taxon>Streptosporangiaceae</taxon>
        <taxon>Nonomuraea</taxon>
    </lineage>
</organism>
<dbReference type="Pfam" id="PF13649">
    <property type="entry name" value="Methyltransf_25"/>
    <property type="match status" value="1"/>
</dbReference>
<evidence type="ECO:0000259" key="3">
    <source>
        <dbReference type="Pfam" id="PF13649"/>
    </source>
</evidence>
<evidence type="ECO:0000313" key="4">
    <source>
        <dbReference type="EMBL" id="GAA1643797.1"/>
    </source>
</evidence>
<dbReference type="InterPro" id="IPR041698">
    <property type="entry name" value="Methyltransf_25"/>
</dbReference>
<dbReference type="SUPFAM" id="SSF53335">
    <property type="entry name" value="S-adenosyl-L-methionine-dependent methyltransferases"/>
    <property type="match status" value="1"/>
</dbReference>
<dbReference type="RefSeq" id="WP_346107802.1">
    <property type="nucleotide sequence ID" value="NZ_BAAAMU010000033.1"/>
</dbReference>
<feature type="domain" description="Methyltransferase" evidence="3">
    <location>
        <begin position="44"/>
        <end position="132"/>
    </location>
</feature>
<reference evidence="4 5" key="1">
    <citation type="journal article" date="2019" name="Int. J. Syst. Evol. Microbiol.">
        <title>The Global Catalogue of Microorganisms (GCM) 10K type strain sequencing project: providing services to taxonomists for standard genome sequencing and annotation.</title>
        <authorList>
            <consortium name="The Broad Institute Genomics Platform"/>
            <consortium name="The Broad Institute Genome Sequencing Center for Infectious Disease"/>
            <person name="Wu L."/>
            <person name="Ma J."/>
        </authorList>
    </citation>
    <scope>NUCLEOTIDE SEQUENCE [LARGE SCALE GENOMIC DNA]</scope>
    <source>
        <strain evidence="4 5">JCM 13929</strain>
    </source>
</reference>
<name>A0ABN2FG66_9ACTN</name>